<dbReference type="Gene3D" id="3.30.70.2970">
    <property type="entry name" value="Protein of unknown function (DUF541), domain 2"/>
    <property type="match status" value="1"/>
</dbReference>
<dbReference type="Pfam" id="PF04402">
    <property type="entry name" value="SIMPL"/>
    <property type="match status" value="1"/>
</dbReference>
<comment type="caution">
    <text evidence="2">The sequence shown here is derived from an EMBL/GenBank/DDBJ whole genome shotgun (WGS) entry which is preliminary data.</text>
</comment>
<dbReference type="PANTHER" id="PTHR34387">
    <property type="entry name" value="SLR1258 PROTEIN"/>
    <property type="match status" value="1"/>
</dbReference>
<reference evidence="2 3" key="1">
    <citation type="journal article" date="2016" name="Nat. Commun.">
        <title>Thousands of microbial genomes shed light on interconnected biogeochemical processes in an aquifer system.</title>
        <authorList>
            <person name="Anantharaman K."/>
            <person name="Brown C.T."/>
            <person name="Hug L.A."/>
            <person name="Sharon I."/>
            <person name="Castelle C.J."/>
            <person name="Probst A.J."/>
            <person name="Thomas B.C."/>
            <person name="Singh A."/>
            <person name="Wilkins M.J."/>
            <person name="Karaoz U."/>
            <person name="Brodie E.L."/>
            <person name="Williams K.H."/>
            <person name="Hubbard S.S."/>
            <person name="Banfield J.F."/>
        </authorList>
    </citation>
    <scope>NUCLEOTIDE SEQUENCE [LARGE SCALE GENOMIC DNA]</scope>
</reference>
<evidence type="ECO:0000313" key="3">
    <source>
        <dbReference type="Proteomes" id="UP000178935"/>
    </source>
</evidence>
<dbReference type="Proteomes" id="UP000178935">
    <property type="component" value="Unassembled WGS sequence"/>
</dbReference>
<feature type="transmembrane region" description="Helical" evidence="1">
    <location>
        <begin position="14"/>
        <end position="35"/>
    </location>
</feature>
<accession>A0A1G2JLG6</accession>
<dbReference type="GO" id="GO:0006974">
    <property type="term" value="P:DNA damage response"/>
    <property type="evidence" value="ECO:0007669"/>
    <property type="project" value="TreeGrafter"/>
</dbReference>
<evidence type="ECO:0000256" key="1">
    <source>
        <dbReference type="SAM" id="Phobius"/>
    </source>
</evidence>
<dbReference type="InterPro" id="IPR052022">
    <property type="entry name" value="26kDa_periplasmic_antigen"/>
</dbReference>
<dbReference type="Gene3D" id="3.30.110.170">
    <property type="entry name" value="Protein of unknown function (DUF541), domain 1"/>
    <property type="match status" value="1"/>
</dbReference>
<gene>
    <name evidence="2" type="ORF">A2561_02755</name>
</gene>
<dbReference type="InterPro" id="IPR007497">
    <property type="entry name" value="SIMPL/DUF541"/>
</dbReference>
<organism evidence="2 3">
    <name type="scientific">Candidatus Staskawiczbacteria bacterium RIFOXYD1_FULL_32_13</name>
    <dbReference type="NCBI Taxonomy" id="1802234"/>
    <lineage>
        <taxon>Bacteria</taxon>
        <taxon>Candidatus Staskawicziibacteriota</taxon>
    </lineage>
</organism>
<dbReference type="AlphaFoldDB" id="A0A1G2JLG6"/>
<keyword evidence="1" id="KW-0812">Transmembrane</keyword>
<sequence length="252" mass="27601">MEEQTKKFELSDRVFMLSGLLVLIILVSIIGGLVYKFQSLPQNVPQDIIVSGTGKAYIKPDIGLVSIGVKTESLKSQDAVNQNNTKMAAIIKAIKETGVDEKDIQTTLYNLNPVYDWTDWGGRTFKGYSLDQKITVKIRNFDKINDILDKATASGANDVGQLQFTVDDMEKIKAEARTKAIAEAKTKAEALANEAGLRLGKLVNVSEGYDNYPQPIYGMGGASVAMEKSIAPDIQTGQMEVNVTVNLTYKVK</sequence>
<keyword evidence="1" id="KW-1133">Transmembrane helix</keyword>
<evidence type="ECO:0000313" key="2">
    <source>
        <dbReference type="EMBL" id="OGZ87987.1"/>
    </source>
</evidence>
<keyword evidence="1" id="KW-0472">Membrane</keyword>
<proteinExistence type="predicted"/>
<dbReference type="PANTHER" id="PTHR34387:SF1">
    <property type="entry name" value="PERIPLASMIC IMMUNOGENIC PROTEIN"/>
    <property type="match status" value="1"/>
</dbReference>
<evidence type="ECO:0008006" key="4">
    <source>
        <dbReference type="Google" id="ProtNLM"/>
    </source>
</evidence>
<protein>
    <recommendedName>
        <fullName evidence="4">SIMPL domain-containing protein</fullName>
    </recommendedName>
</protein>
<name>A0A1G2JLG6_9BACT</name>
<dbReference type="EMBL" id="MHPU01000034">
    <property type="protein sequence ID" value="OGZ87987.1"/>
    <property type="molecule type" value="Genomic_DNA"/>
</dbReference>